<organism evidence="3 4">
    <name type="scientific">Bremerella volcania</name>
    <dbReference type="NCBI Taxonomy" id="2527984"/>
    <lineage>
        <taxon>Bacteria</taxon>
        <taxon>Pseudomonadati</taxon>
        <taxon>Planctomycetota</taxon>
        <taxon>Planctomycetia</taxon>
        <taxon>Pirellulales</taxon>
        <taxon>Pirellulaceae</taxon>
        <taxon>Bremerella</taxon>
    </lineage>
</organism>
<gene>
    <name evidence="3" type="ORF">Pan97_47940</name>
</gene>
<dbReference type="AlphaFoldDB" id="A0A518CEQ7"/>
<keyword evidence="4" id="KW-1185">Reference proteome</keyword>
<name>A0A518CEQ7_9BACT</name>
<dbReference type="EMBL" id="CP036289">
    <property type="protein sequence ID" value="QDU77720.1"/>
    <property type="molecule type" value="Genomic_DNA"/>
</dbReference>
<evidence type="ECO:0000313" key="3">
    <source>
        <dbReference type="EMBL" id="QDU77720.1"/>
    </source>
</evidence>
<proteinExistence type="predicted"/>
<feature type="compositionally biased region" description="Basic residues" evidence="1">
    <location>
        <begin position="9"/>
        <end position="22"/>
    </location>
</feature>
<evidence type="ECO:0000259" key="2">
    <source>
        <dbReference type="Pfam" id="PF18894"/>
    </source>
</evidence>
<dbReference type="Proteomes" id="UP000318626">
    <property type="component" value="Chromosome"/>
</dbReference>
<dbReference type="KEGG" id="bvo:Pan97_47940"/>
<dbReference type="InterPro" id="IPR043998">
    <property type="entry name" value="Put_Metallopep"/>
</dbReference>
<feature type="domain" description="Putative phage metallopeptidase" evidence="2">
    <location>
        <begin position="58"/>
        <end position="170"/>
    </location>
</feature>
<accession>A0A518CEQ7</accession>
<sequence>MDGHDVKRSSRPKQRKKAKPARKSAVNQARVPSKSMGRVQLHKSAGRRGFDFTFAMRLLVNDMIDRMPELAHIDMSRVAVAIVQARIDSTHGVFATLTPMRFEQGSRFTTRRGRKYCCQSLLDEHGREMLYILSFYLPRFQNMDFSEKMITIFHELWHISPDFDGDIRRHPGRCYAHSSSQKEYDEHMAVLSTKYLMKKPPPELYAFLEHDFAKLYHQGGGIYGVKIPRPKLIPEAG</sequence>
<reference evidence="4" key="1">
    <citation type="submission" date="2019-02" db="EMBL/GenBank/DDBJ databases">
        <title>Deep-cultivation of Planctomycetes and their phenomic and genomic characterization uncovers novel biology.</title>
        <authorList>
            <person name="Wiegand S."/>
            <person name="Jogler M."/>
            <person name="Boedeker C."/>
            <person name="Pinto D."/>
            <person name="Vollmers J."/>
            <person name="Rivas-Marin E."/>
            <person name="Kohn T."/>
            <person name="Peeters S.H."/>
            <person name="Heuer A."/>
            <person name="Rast P."/>
            <person name="Oberbeckmann S."/>
            <person name="Bunk B."/>
            <person name="Jeske O."/>
            <person name="Meyerdierks A."/>
            <person name="Storesund J.E."/>
            <person name="Kallscheuer N."/>
            <person name="Luecker S."/>
            <person name="Lage O.M."/>
            <person name="Pohl T."/>
            <person name="Merkel B.J."/>
            <person name="Hornburger P."/>
            <person name="Mueller R.-W."/>
            <person name="Bruemmer F."/>
            <person name="Labrenz M."/>
            <person name="Spormann A.M."/>
            <person name="Op den Camp H."/>
            <person name="Overmann J."/>
            <person name="Amann R."/>
            <person name="Jetten M.S.M."/>
            <person name="Mascher T."/>
            <person name="Medema M.H."/>
            <person name="Devos D.P."/>
            <person name="Kaster A.-K."/>
            <person name="Ovreas L."/>
            <person name="Rohde M."/>
            <person name="Galperin M.Y."/>
            <person name="Jogler C."/>
        </authorList>
    </citation>
    <scope>NUCLEOTIDE SEQUENCE [LARGE SCALE GENOMIC DNA]</scope>
    <source>
        <strain evidence="4">Pan97</strain>
    </source>
</reference>
<feature type="region of interest" description="Disordered" evidence="1">
    <location>
        <begin position="1"/>
        <end position="39"/>
    </location>
</feature>
<dbReference type="Pfam" id="PF18894">
    <property type="entry name" value="PhageMetallopep"/>
    <property type="match status" value="1"/>
</dbReference>
<protein>
    <recommendedName>
        <fullName evidence="2">Putative phage metallopeptidase domain-containing protein</fullName>
    </recommendedName>
</protein>
<evidence type="ECO:0000313" key="4">
    <source>
        <dbReference type="Proteomes" id="UP000318626"/>
    </source>
</evidence>
<evidence type="ECO:0000256" key="1">
    <source>
        <dbReference type="SAM" id="MobiDB-lite"/>
    </source>
</evidence>